<dbReference type="EMBL" id="JAJBZG010000002">
    <property type="protein sequence ID" value="MCB7480558.1"/>
    <property type="molecule type" value="Genomic_DNA"/>
</dbReference>
<keyword evidence="1" id="KW-0812">Transmembrane</keyword>
<protein>
    <submittedName>
        <fullName evidence="2">Uncharacterized protein</fullName>
    </submittedName>
</protein>
<evidence type="ECO:0000313" key="3">
    <source>
        <dbReference type="Proteomes" id="UP001139414"/>
    </source>
</evidence>
<reference evidence="2" key="1">
    <citation type="submission" date="2021-10" db="EMBL/GenBank/DDBJ databases">
        <title>Gramella sp. ASW11-100T, isolated from marine sediment.</title>
        <authorList>
            <person name="Xia C."/>
        </authorList>
    </citation>
    <scope>NUCLEOTIDE SEQUENCE</scope>
    <source>
        <strain evidence="2">ASW11-100</strain>
    </source>
</reference>
<evidence type="ECO:0000313" key="2">
    <source>
        <dbReference type="EMBL" id="MCB7480558.1"/>
    </source>
</evidence>
<keyword evidence="1" id="KW-1133">Transmembrane helix</keyword>
<comment type="caution">
    <text evidence="2">The sequence shown here is derived from an EMBL/GenBank/DDBJ whole genome shotgun (WGS) entry which is preliminary data.</text>
</comment>
<sequence length="142" mass="15858">MLLIFSILATLLMTAFSYVCTMLTGNNFREPELLNQLINTSRIPLKAGKKSVLGWLLHLLIGFVFGVIMSLVWDFFELSSYLIFGLISGIIAGVLGILGWQVMFYLNPQPPDIDLNKFYAQLIVAHVIFSLSFIVLVVLSEG</sequence>
<accession>A0A9X1RUE7</accession>
<dbReference type="AlphaFoldDB" id="A0A9X1RUE7"/>
<proteinExistence type="predicted"/>
<dbReference type="Proteomes" id="UP001139414">
    <property type="component" value="Unassembled WGS sequence"/>
</dbReference>
<name>A0A9X1RUE7_9FLAO</name>
<feature type="transmembrane region" description="Helical" evidence="1">
    <location>
        <begin position="118"/>
        <end position="139"/>
    </location>
</feature>
<feature type="transmembrane region" description="Helical" evidence="1">
    <location>
        <begin position="83"/>
        <end position="106"/>
    </location>
</feature>
<organism evidence="2 3">
    <name type="scientific">Christiangramia sediminis</name>
    <dbReference type="NCBI Taxonomy" id="2881336"/>
    <lineage>
        <taxon>Bacteria</taxon>
        <taxon>Pseudomonadati</taxon>
        <taxon>Bacteroidota</taxon>
        <taxon>Flavobacteriia</taxon>
        <taxon>Flavobacteriales</taxon>
        <taxon>Flavobacteriaceae</taxon>
        <taxon>Christiangramia</taxon>
    </lineage>
</organism>
<dbReference type="RefSeq" id="WP_229338681.1">
    <property type="nucleotide sequence ID" value="NZ_JAJBZG010000002.1"/>
</dbReference>
<keyword evidence="3" id="KW-1185">Reference proteome</keyword>
<keyword evidence="1" id="KW-0472">Membrane</keyword>
<gene>
    <name evidence="2" type="ORF">LGQ90_04705</name>
</gene>
<feature type="transmembrane region" description="Helical" evidence="1">
    <location>
        <begin position="55"/>
        <end position="76"/>
    </location>
</feature>
<evidence type="ECO:0000256" key="1">
    <source>
        <dbReference type="SAM" id="Phobius"/>
    </source>
</evidence>